<evidence type="ECO:0000313" key="12">
    <source>
        <dbReference type="EMBL" id="KAK7585905.1"/>
    </source>
</evidence>
<dbReference type="SUPFAM" id="SSF53098">
    <property type="entry name" value="Ribonuclease H-like"/>
    <property type="match status" value="1"/>
</dbReference>
<keyword evidence="7" id="KW-0695">RNA-directed DNA polymerase</keyword>
<evidence type="ECO:0000256" key="10">
    <source>
        <dbReference type="SAM" id="MobiDB-lite"/>
    </source>
</evidence>
<dbReference type="AlphaFoldDB" id="A0AAN9Y476"/>
<evidence type="ECO:0000256" key="5">
    <source>
        <dbReference type="ARBA" id="ARBA00022842"/>
    </source>
</evidence>
<keyword evidence="8" id="KW-0548">Nucleotidyltransferase</keyword>
<dbReference type="GO" id="GO:0046872">
    <property type="term" value="F:metal ion binding"/>
    <property type="evidence" value="ECO:0007669"/>
    <property type="project" value="UniProtKB-KW"/>
</dbReference>
<dbReference type="InterPro" id="IPR036397">
    <property type="entry name" value="RNaseH_sf"/>
</dbReference>
<keyword evidence="2" id="KW-0479">Metal-binding</keyword>
<dbReference type="InterPro" id="IPR057670">
    <property type="entry name" value="SH3_retrovirus"/>
</dbReference>
<dbReference type="GO" id="GO:0016787">
    <property type="term" value="F:hydrolase activity"/>
    <property type="evidence" value="ECO:0007669"/>
    <property type="project" value="UniProtKB-KW"/>
</dbReference>
<keyword evidence="6" id="KW-0229">DNA integration</keyword>
<keyword evidence="4" id="KW-0378">Hydrolase</keyword>
<organism evidence="12 13">
    <name type="scientific">Parthenolecanium corni</name>
    <dbReference type="NCBI Taxonomy" id="536013"/>
    <lineage>
        <taxon>Eukaryota</taxon>
        <taxon>Metazoa</taxon>
        <taxon>Ecdysozoa</taxon>
        <taxon>Arthropoda</taxon>
        <taxon>Hexapoda</taxon>
        <taxon>Insecta</taxon>
        <taxon>Pterygota</taxon>
        <taxon>Neoptera</taxon>
        <taxon>Paraneoptera</taxon>
        <taxon>Hemiptera</taxon>
        <taxon>Sternorrhyncha</taxon>
        <taxon>Coccoidea</taxon>
        <taxon>Coccidae</taxon>
        <taxon>Parthenolecanium</taxon>
    </lineage>
</organism>
<keyword evidence="1" id="KW-0540">Nuclease</keyword>
<dbReference type="GO" id="GO:0015074">
    <property type="term" value="P:DNA integration"/>
    <property type="evidence" value="ECO:0007669"/>
    <property type="project" value="UniProtKB-KW"/>
</dbReference>
<reference evidence="12 13" key="1">
    <citation type="submission" date="2024-03" db="EMBL/GenBank/DDBJ databases">
        <title>Adaptation during the transition from Ophiocordyceps entomopathogen to insect associate is accompanied by gene loss and intensified selection.</title>
        <authorList>
            <person name="Ward C.M."/>
            <person name="Onetto C.A."/>
            <person name="Borneman A.R."/>
        </authorList>
    </citation>
    <scope>NUCLEOTIDE SEQUENCE [LARGE SCALE GENOMIC DNA]</scope>
    <source>
        <strain evidence="12">AWRI1</strain>
        <tissue evidence="12">Single Adult Female</tissue>
    </source>
</reference>
<protein>
    <recommendedName>
        <fullName evidence="11">Integrase catalytic domain-containing protein</fullName>
    </recommendedName>
</protein>
<dbReference type="PANTHER" id="PTHR42648">
    <property type="entry name" value="TRANSPOSASE, PUTATIVE-RELATED"/>
    <property type="match status" value="1"/>
</dbReference>
<evidence type="ECO:0000256" key="7">
    <source>
        <dbReference type="ARBA" id="ARBA00022918"/>
    </source>
</evidence>
<feature type="domain" description="Integrase catalytic" evidence="11">
    <location>
        <begin position="39"/>
        <end position="136"/>
    </location>
</feature>
<dbReference type="Pfam" id="PF25597">
    <property type="entry name" value="SH3_retrovirus"/>
    <property type="match status" value="1"/>
</dbReference>
<evidence type="ECO:0000259" key="11">
    <source>
        <dbReference type="PROSITE" id="PS50994"/>
    </source>
</evidence>
<keyword evidence="5" id="KW-0460">Magnesium</keyword>
<dbReference type="Gene3D" id="3.30.420.10">
    <property type="entry name" value="Ribonuclease H-like superfamily/Ribonuclease H"/>
    <property type="match status" value="1"/>
</dbReference>
<dbReference type="EMBL" id="JBBCAQ010000028">
    <property type="protein sequence ID" value="KAK7585905.1"/>
    <property type="molecule type" value="Genomic_DNA"/>
</dbReference>
<dbReference type="GO" id="GO:0006310">
    <property type="term" value="P:DNA recombination"/>
    <property type="evidence" value="ECO:0007669"/>
    <property type="project" value="UniProtKB-KW"/>
</dbReference>
<dbReference type="PROSITE" id="PS50994">
    <property type="entry name" value="INTEGRASE"/>
    <property type="match status" value="1"/>
</dbReference>
<dbReference type="GO" id="GO:0003676">
    <property type="term" value="F:nucleic acid binding"/>
    <property type="evidence" value="ECO:0007669"/>
    <property type="project" value="InterPro"/>
</dbReference>
<dbReference type="GO" id="GO:0003964">
    <property type="term" value="F:RNA-directed DNA polymerase activity"/>
    <property type="evidence" value="ECO:0007669"/>
    <property type="project" value="UniProtKB-KW"/>
</dbReference>
<keyword evidence="8" id="KW-0239">DNA-directed DNA polymerase</keyword>
<name>A0AAN9Y476_9HEMI</name>
<dbReference type="PANTHER" id="PTHR42648:SF11">
    <property type="entry name" value="TRANSPOSON TY4-P GAG-POL POLYPROTEIN"/>
    <property type="match status" value="1"/>
</dbReference>
<evidence type="ECO:0000256" key="4">
    <source>
        <dbReference type="ARBA" id="ARBA00022801"/>
    </source>
</evidence>
<sequence length="244" mass="28149">MSLKEKWHRMSGHIDFNKLKVLCEEYVNLVENLTGKGIKEIRCDNGTEYINKNVADFVKNCGVYLRPCIPYVHALNGTAERYNNILLDKACCLQAQARVDRRYWPECINAAAYLTNQSPASTIERRTPFEIFFKKKPDVSNLTLYGSRVFTRVLDVRRRSKWDRKADRGILLGYTDLGYRVLVNNRVIVTRHVDFFDENIKVISLRDDKLDEARKSGEQNIASQDDANIPVNEENVVQEDEVAG</sequence>
<evidence type="ECO:0000256" key="9">
    <source>
        <dbReference type="ARBA" id="ARBA00023172"/>
    </source>
</evidence>
<evidence type="ECO:0000313" key="13">
    <source>
        <dbReference type="Proteomes" id="UP001367676"/>
    </source>
</evidence>
<dbReference type="InterPro" id="IPR039537">
    <property type="entry name" value="Retrotran_Ty1/copia-like"/>
</dbReference>
<dbReference type="InterPro" id="IPR012337">
    <property type="entry name" value="RNaseH-like_sf"/>
</dbReference>
<evidence type="ECO:0000256" key="8">
    <source>
        <dbReference type="ARBA" id="ARBA00022932"/>
    </source>
</evidence>
<dbReference type="Proteomes" id="UP001367676">
    <property type="component" value="Unassembled WGS sequence"/>
</dbReference>
<keyword evidence="3" id="KW-0255">Endonuclease</keyword>
<evidence type="ECO:0000256" key="1">
    <source>
        <dbReference type="ARBA" id="ARBA00022722"/>
    </source>
</evidence>
<accession>A0AAN9Y476</accession>
<keyword evidence="9" id="KW-0233">DNA recombination</keyword>
<evidence type="ECO:0000256" key="6">
    <source>
        <dbReference type="ARBA" id="ARBA00022908"/>
    </source>
</evidence>
<feature type="region of interest" description="Disordered" evidence="10">
    <location>
        <begin position="216"/>
        <end position="244"/>
    </location>
</feature>
<proteinExistence type="predicted"/>
<evidence type="ECO:0000256" key="2">
    <source>
        <dbReference type="ARBA" id="ARBA00022723"/>
    </source>
</evidence>
<comment type="caution">
    <text evidence="12">The sequence shown here is derived from an EMBL/GenBank/DDBJ whole genome shotgun (WGS) entry which is preliminary data.</text>
</comment>
<keyword evidence="8" id="KW-0808">Transferase</keyword>
<evidence type="ECO:0000256" key="3">
    <source>
        <dbReference type="ARBA" id="ARBA00022759"/>
    </source>
</evidence>
<keyword evidence="13" id="KW-1185">Reference proteome</keyword>
<dbReference type="GO" id="GO:0004519">
    <property type="term" value="F:endonuclease activity"/>
    <property type="evidence" value="ECO:0007669"/>
    <property type="project" value="UniProtKB-KW"/>
</dbReference>
<dbReference type="GO" id="GO:0003887">
    <property type="term" value="F:DNA-directed DNA polymerase activity"/>
    <property type="evidence" value="ECO:0007669"/>
    <property type="project" value="UniProtKB-KW"/>
</dbReference>
<gene>
    <name evidence="12" type="ORF">V9T40_000084</name>
</gene>
<dbReference type="InterPro" id="IPR001584">
    <property type="entry name" value="Integrase_cat-core"/>
</dbReference>